<name>A0A1W2B4I3_9SPHI</name>
<proteinExistence type="predicted"/>
<dbReference type="Gene3D" id="2.30.180.10">
    <property type="entry name" value="FAS1 domain"/>
    <property type="match status" value="1"/>
</dbReference>
<dbReference type="STRING" id="151894.SAMN04488524_1889"/>
<feature type="signal peptide" evidence="1">
    <location>
        <begin position="1"/>
        <end position="22"/>
    </location>
</feature>
<dbReference type="SUPFAM" id="SSF82153">
    <property type="entry name" value="FAS1 domain"/>
    <property type="match status" value="1"/>
</dbReference>
<sequence length="246" mass="27664">MNKNINHIKACLVIIAAALCFAMGCKKDHYIDTGLTNPKFNGSIMQYLESKPLHFDTLVQVIKLAGMEDVFKKENITFFAPPDPSIGATVKLLNAYLYISGRDTIKTLDEVKPKVWKEMLSMYIFKGTNRLKDYRQVDTLALDTYSGQGYTSYNDRPLNIGVIFNDAVNGPAENRVTIKYAGYRQLMISYIPDLSKPKSFWINAPVASSDINPDNGIVHALRFTNHFFGFSPFNFINLAIENGIGK</sequence>
<feature type="chain" id="PRO_5011986422" evidence="1">
    <location>
        <begin position="23"/>
        <end position="246"/>
    </location>
</feature>
<reference evidence="4" key="1">
    <citation type="submission" date="2017-04" db="EMBL/GenBank/DDBJ databases">
        <authorList>
            <person name="Varghese N."/>
            <person name="Submissions S."/>
        </authorList>
    </citation>
    <scope>NUCLEOTIDE SEQUENCE [LARGE SCALE GENOMIC DNA]</scope>
    <source>
        <strain evidence="4">DSM 12126</strain>
    </source>
</reference>
<feature type="domain" description="FAS1" evidence="2">
    <location>
        <begin position="54"/>
        <end position="220"/>
    </location>
</feature>
<dbReference type="EMBL" id="FWXT01000001">
    <property type="protein sequence ID" value="SMC67612.1"/>
    <property type="molecule type" value="Genomic_DNA"/>
</dbReference>
<dbReference type="InterPro" id="IPR000782">
    <property type="entry name" value="FAS1_domain"/>
</dbReference>
<dbReference type="RefSeq" id="WP_235012509.1">
    <property type="nucleotide sequence ID" value="NZ_FWXT01000001.1"/>
</dbReference>
<organism evidence="3 4">
    <name type="scientific">Pedobacter africanus</name>
    <dbReference type="NCBI Taxonomy" id="151894"/>
    <lineage>
        <taxon>Bacteria</taxon>
        <taxon>Pseudomonadati</taxon>
        <taxon>Bacteroidota</taxon>
        <taxon>Sphingobacteriia</taxon>
        <taxon>Sphingobacteriales</taxon>
        <taxon>Sphingobacteriaceae</taxon>
        <taxon>Pedobacter</taxon>
    </lineage>
</organism>
<evidence type="ECO:0000256" key="1">
    <source>
        <dbReference type="SAM" id="SignalP"/>
    </source>
</evidence>
<dbReference type="Pfam" id="PF02469">
    <property type="entry name" value="Fasciclin"/>
    <property type="match status" value="1"/>
</dbReference>
<dbReference type="AlphaFoldDB" id="A0A1W2B4I3"/>
<keyword evidence="4" id="KW-1185">Reference proteome</keyword>
<protein>
    <submittedName>
        <fullName evidence="3">Fasciclin domain-containing protein</fullName>
    </submittedName>
</protein>
<accession>A0A1W2B4I3</accession>
<dbReference type="PROSITE" id="PS51257">
    <property type="entry name" value="PROKAR_LIPOPROTEIN"/>
    <property type="match status" value="1"/>
</dbReference>
<dbReference type="Proteomes" id="UP000192756">
    <property type="component" value="Unassembled WGS sequence"/>
</dbReference>
<evidence type="ECO:0000313" key="3">
    <source>
        <dbReference type="EMBL" id="SMC67612.1"/>
    </source>
</evidence>
<gene>
    <name evidence="3" type="ORF">SAMN04488524_1889</name>
</gene>
<keyword evidence="1" id="KW-0732">Signal</keyword>
<evidence type="ECO:0000259" key="2">
    <source>
        <dbReference type="Pfam" id="PF02469"/>
    </source>
</evidence>
<dbReference type="InterPro" id="IPR036378">
    <property type="entry name" value="FAS1_dom_sf"/>
</dbReference>
<evidence type="ECO:0000313" key="4">
    <source>
        <dbReference type="Proteomes" id="UP000192756"/>
    </source>
</evidence>